<accession>A0A8J6P5F6</accession>
<keyword evidence="7" id="KW-0436">Ligase</keyword>
<keyword evidence="8" id="KW-1185">Reference proteome</keyword>
<reference evidence="7" key="1">
    <citation type="submission" date="2020-09" db="EMBL/GenBank/DDBJ databases">
        <title>Taishania pollutisoli gen. nov., sp. nov., Isolated from Tetrabromobisphenol A-Contaminated Soil.</title>
        <authorList>
            <person name="Chen Q."/>
        </authorList>
    </citation>
    <scope>NUCLEOTIDE SEQUENCE</scope>
    <source>
        <strain evidence="7">CZZ-1</strain>
    </source>
</reference>
<feature type="transmembrane region" description="Helical" evidence="5">
    <location>
        <begin position="159"/>
        <end position="175"/>
    </location>
</feature>
<dbReference type="InterPro" id="IPR007016">
    <property type="entry name" value="O-antigen_ligase-rel_domated"/>
</dbReference>
<evidence type="ECO:0000256" key="5">
    <source>
        <dbReference type="SAM" id="Phobius"/>
    </source>
</evidence>
<feature type="transmembrane region" description="Helical" evidence="5">
    <location>
        <begin position="437"/>
        <end position="462"/>
    </location>
</feature>
<dbReference type="AlphaFoldDB" id="A0A8J6P5F6"/>
<dbReference type="InterPro" id="IPR051533">
    <property type="entry name" value="WaaL-like"/>
</dbReference>
<keyword evidence="3 5" id="KW-1133">Transmembrane helix</keyword>
<dbReference type="GO" id="GO:0016874">
    <property type="term" value="F:ligase activity"/>
    <property type="evidence" value="ECO:0007669"/>
    <property type="project" value="UniProtKB-KW"/>
</dbReference>
<keyword evidence="2 5" id="KW-0812">Transmembrane</keyword>
<evidence type="ECO:0000256" key="3">
    <source>
        <dbReference type="ARBA" id="ARBA00022989"/>
    </source>
</evidence>
<dbReference type="Pfam" id="PF04932">
    <property type="entry name" value="Wzy_C"/>
    <property type="match status" value="1"/>
</dbReference>
<feature type="transmembrane region" description="Helical" evidence="5">
    <location>
        <begin position="469"/>
        <end position="484"/>
    </location>
</feature>
<evidence type="ECO:0000256" key="2">
    <source>
        <dbReference type="ARBA" id="ARBA00022692"/>
    </source>
</evidence>
<feature type="transmembrane region" description="Helical" evidence="5">
    <location>
        <begin position="205"/>
        <end position="222"/>
    </location>
</feature>
<evidence type="ECO:0000256" key="4">
    <source>
        <dbReference type="ARBA" id="ARBA00023136"/>
    </source>
</evidence>
<feature type="transmembrane region" description="Helical" evidence="5">
    <location>
        <begin position="229"/>
        <end position="248"/>
    </location>
</feature>
<name>A0A8J6P5F6_9FLAO</name>
<gene>
    <name evidence="7" type="ORF">H9Y05_06630</name>
</gene>
<protein>
    <submittedName>
        <fullName evidence="7">O-antigen ligase family protein</fullName>
    </submittedName>
</protein>
<dbReference type="PANTHER" id="PTHR37422">
    <property type="entry name" value="TEICHURONIC ACID BIOSYNTHESIS PROTEIN TUAE"/>
    <property type="match status" value="1"/>
</dbReference>
<evidence type="ECO:0000313" key="8">
    <source>
        <dbReference type="Proteomes" id="UP000652681"/>
    </source>
</evidence>
<keyword evidence="4 5" id="KW-0472">Membrane</keyword>
<dbReference type="RefSeq" id="WP_216713835.1">
    <property type="nucleotide sequence ID" value="NZ_JACVEL010000003.1"/>
</dbReference>
<organism evidence="7 8">
    <name type="scientific">Taishania pollutisoli</name>
    <dbReference type="NCBI Taxonomy" id="2766479"/>
    <lineage>
        <taxon>Bacteria</taxon>
        <taxon>Pseudomonadati</taxon>
        <taxon>Bacteroidota</taxon>
        <taxon>Flavobacteriia</taxon>
        <taxon>Flavobacteriales</taxon>
        <taxon>Crocinitomicaceae</taxon>
        <taxon>Taishania</taxon>
    </lineage>
</organism>
<evidence type="ECO:0000256" key="1">
    <source>
        <dbReference type="ARBA" id="ARBA00004141"/>
    </source>
</evidence>
<comment type="caution">
    <text evidence="7">The sequence shown here is derived from an EMBL/GenBank/DDBJ whole genome shotgun (WGS) entry which is preliminary data.</text>
</comment>
<dbReference type="GO" id="GO:0016020">
    <property type="term" value="C:membrane"/>
    <property type="evidence" value="ECO:0007669"/>
    <property type="project" value="UniProtKB-SubCell"/>
</dbReference>
<proteinExistence type="predicted"/>
<dbReference type="PANTHER" id="PTHR37422:SF13">
    <property type="entry name" value="LIPOPOLYSACCHARIDE BIOSYNTHESIS PROTEIN PA4999-RELATED"/>
    <property type="match status" value="1"/>
</dbReference>
<feature type="transmembrane region" description="Helical" evidence="5">
    <location>
        <begin position="490"/>
        <end position="507"/>
    </location>
</feature>
<feature type="transmembrane region" description="Helical" evidence="5">
    <location>
        <begin position="62"/>
        <end position="81"/>
    </location>
</feature>
<evidence type="ECO:0000313" key="7">
    <source>
        <dbReference type="EMBL" id="MBC9812152.1"/>
    </source>
</evidence>
<feature type="transmembrane region" description="Helical" evidence="5">
    <location>
        <begin position="182"/>
        <end position="199"/>
    </location>
</feature>
<evidence type="ECO:0000259" key="6">
    <source>
        <dbReference type="Pfam" id="PF04932"/>
    </source>
</evidence>
<feature type="transmembrane region" description="Helical" evidence="5">
    <location>
        <begin position="121"/>
        <end position="139"/>
    </location>
</feature>
<sequence>MGNGVLPRQTHTNIQFFSFALIAIGMPSTKVLMSFGLVFAIANWVLEGGFSEKWNTIRSNRLLQLLIVFYLLLIIGLTWSWDAVQGLKDIKSRLPMLFLPLIMATGKTPMDVKQVHRLLQLFLATLFVTSLFNVLYFHFNVDTLSAGDIRGLSRFASHIRYGLLIALGFGICVWFQLQNKKIIPVYFLLAAWLAFYTIYSQVLSGTLALISVAFTIVFYLLYKWKKMLAFASLGLLVIMAGCILSYLLNPTHEKIDCNKLPKYTANGQLYNHNCTIFSEINGKAILAYYSEVELFLEWRKVSDMDFMGLDKKGELLRMTAARYMTAMGLTKDAEGIKQLTPKDIKNIEDGYSYPNERTDMIVPRIYGLKYQILNNQFPNGHSLLQRLEHWKAATFIIQHEWATGVGTGGNQQAFDWAYDQLNSPLNPENRLRSHNMYLAYAVSYGVLGILLFLVILGVAFHYAWKNKDLLSLIFLMVICGSFLIEDTLETQLGVTMFGFFMGLLMYANRISFRK</sequence>
<dbReference type="EMBL" id="JACVEL010000003">
    <property type="protein sequence ID" value="MBC9812152.1"/>
    <property type="molecule type" value="Genomic_DNA"/>
</dbReference>
<feature type="transmembrane region" description="Helical" evidence="5">
    <location>
        <begin position="16"/>
        <end position="41"/>
    </location>
</feature>
<feature type="domain" description="O-antigen ligase-related" evidence="6">
    <location>
        <begin position="374"/>
        <end position="453"/>
    </location>
</feature>
<comment type="subcellular location">
    <subcellularLocation>
        <location evidence="1">Membrane</location>
        <topology evidence="1">Multi-pass membrane protein</topology>
    </subcellularLocation>
</comment>
<dbReference type="Proteomes" id="UP000652681">
    <property type="component" value="Unassembled WGS sequence"/>
</dbReference>